<dbReference type="VEuPathDB" id="FungiDB:PV06_10085"/>
<comment type="similarity">
    <text evidence="1">Belongs to the amidase family.</text>
</comment>
<dbReference type="SUPFAM" id="SSF75304">
    <property type="entry name" value="Amidase signature (AS) enzymes"/>
    <property type="match status" value="1"/>
</dbReference>
<reference evidence="4 5" key="1">
    <citation type="submission" date="2015-01" db="EMBL/GenBank/DDBJ databases">
        <title>The Genome Sequence of Exophiala oligosperma CBS72588.</title>
        <authorList>
            <consortium name="The Broad Institute Genomics Platform"/>
            <person name="Cuomo C."/>
            <person name="de Hoog S."/>
            <person name="Gorbushina A."/>
            <person name="Stielow B."/>
            <person name="Teixiera M."/>
            <person name="Abouelleil A."/>
            <person name="Chapman S.B."/>
            <person name="Priest M."/>
            <person name="Young S.K."/>
            <person name="Wortman J."/>
            <person name="Nusbaum C."/>
            <person name="Birren B."/>
        </authorList>
    </citation>
    <scope>NUCLEOTIDE SEQUENCE [LARGE SCALE GENOMIC DNA]</scope>
    <source>
        <strain evidence="4 5">CBS 72588</strain>
    </source>
</reference>
<dbReference type="GO" id="GO:0016787">
    <property type="term" value="F:hydrolase activity"/>
    <property type="evidence" value="ECO:0007669"/>
    <property type="project" value="UniProtKB-KW"/>
</dbReference>
<dbReference type="EMBL" id="KN847342">
    <property type="protein sequence ID" value="KIW38125.1"/>
    <property type="molecule type" value="Genomic_DNA"/>
</dbReference>
<evidence type="ECO:0000313" key="5">
    <source>
        <dbReference type="Proteomes" id="UP000053342"/>
    </source>
</evidence>
<dbReference type="OrthoDB" id="6428749at2759"/>
<feature type="domain" description="Amidase" evidence="3">
    <location>
        <begin position="77"/>
        <end position="537"/>
    </location>
</feature>
<sequence>MLPASWESRAAAKRASVLSAIPSQWRIPKEQISTPTECPNVMEIPRHYLSPEELTITETPPMDTLVHIHAGIWTAEEVMRAYCHRAAIAHQLVNCLTDAFFDTAISAAMQLDQYYRETGALKGPLHGLPVSFMDRFRITGRETAAGYVSWLGPTETTGTESLIVRHLRSLGAIPFCKTNTPQSMMLAETTNNIHGSTHNPYNRTLSSGGAAGVGEGALLALKGSPIGWGTEFAGSTRIPAVLNGLYSLKVSSGRLPMYGVAAARTSLPARNSTIAIISWDFALLQLVAKFTLGLANLQKDPCYLDMPWRQSKVYELSTRRPVFAVLEFDEKIQPQPPIRRVLRNTIHVLRSAGYQVIDWKPPVHAPAVESYFKIIGADGAQATREHIKASGEPPVPRLKDWYESRPTQPMQLPEYLALLEGQEKYQAEYQAYWESTSKHTISKLPVDGVILPVCADAACFENTLTYFGYSAIVNVLDFTAVTFPVGYIDMELDPGQDSFASLGKEDEGVHQSYDAKAFHGCPVGLQLMCRRTEEEKALKLVEMILQAQTQASMFFG</sequence>
<name>A0A0D2D6V2_9EURO</name>
<proteinExistence type="inferred from homology"/>
<dbReference type="InterPro" id="IPR036928">
    <property type="entry name" value="AS_sf"/>
</dbReference>
<dbReference type="RefSeq" id="XP_016258341.1">
    <property type="nucleotide sequence ID" value="XM_016411587.1"/>
</dbReference>
<evidence type="ECO:0000259" key="3">
    <source>
        <dbReference type="Pfam" id="PF01425"/>
    </source>
</evidence>
<dbReference type="PANTHER" id="PTHR46072">
    <property type="entry name" value="AMIDASE-RELATED-RELATED"/>
    <property type="match status" value="1"/>
</dbReference>
<accession>A0A0D2D6V2</accession>
<evidence type="ECO:0000256" key="2">
    <source>
        <dbReference type="ARBA" id="ARBA00022801"/>
    </source>
</evidence>
<dbReference type="Proteomes" id="UP000053342">
    <property type="component" value="Unassembled WGS sequence"/>
</dbReference>
<keyword evidence="5" id="KW-1185">Reference proteome</keyword>
<dbReference type="STRING" id="215243.A0A0D2D6V2"/>
<dbReference type="HOGENOM" id="CLU_009600_9_2_1"/>
<protein>
    <recommendedName>
        <fullName evidence="3">Amidase domain-containing protein</fullName>
    </recommendedName>
</protein>
<evidence type="ECO:0000313" key="4">
    <source>
        <dbReference type="EMBL" id="KIW38125.1"/>
    </source>
</evidence>
<dbReference type="Gene3D" id="3.90.1300.10">
    <property type="entry name" value="Amidase signature (AS) domain"/>
    <property type="match status" value="1"/>
</dbReference>
<organism evidence="4 5">
    <name type="scientific">Exophiala oligosperma</name>
    <dbReference type="NCBI Taxonomy" id="215243"/>
    <lineage>
        <taxon>Eukaryota</taxon>
        <taxon>Fungi</taxon>
        <taxon>Dikarya</taxon>
        <taxon>Ascomycota</taxon>
        <taxon>Pezizomycotina</taxon>
        <taxon>Eurotiomycetes</taxon>
        <taxon>Chaetothyriomycetidae</taxon>
        <taxon>Chaetothyriales</taxon>
        <taxon>Herpotrichiellaceae</taxon>
        <taxon>Exophiala</taxon>
    </lineage>
</organism>
<dbReference type="PIRSF" id="PIRSF001221">
    <property type="entry name" value="Amidase_fungi"/>
    <property type="match status" value="1"/>
</dbReference>
<dbReference type="GeneID" id="27362159"/>
<evidence type="ECO:0000256" key="1">
    <source>
        <dbReference type="ARBA" id="ARBA00009199"/>
    </source>
</evidence>
<dbReference type="Pfam" id="PF01425">
    <property type="entry name" value="Amidase"/>
    <property type="match status" value="1"/>
</dbReference>
<dbReference type="AlphaFoldDB" id="A0A0D2D6V2"/>
<dbReference type="InterPro" id="IPR023631">
    <property type="entry name" value="Amidase_dom"/>
</dbReference>
<gene>
    <name evidence="4" type="ORF">PV06_10085</name>
</gene>
<keyword evidence="2" id="KW-0378">Hydrolase</keyword>